<evidence type="ECO:0000256" key="5">
    <source>
        <dbReference type="ARBA" id="ARBA00071370"/>
    </source>
</evidence>
<dbReference type="SFLD" id="SFLDG00358">
    <property type="entry name" value="Main_(cytGST)"/>
    <property type="match status" value="1"/>
</dbReference>
<comment type="caution">
    <text evidence="8">The sequence shown here is derived from an EMBL/GenBank/DDBJ whole genome shotgun (WGS) entry which is preliminary data.</text>
</comment>
<evidence type="ECO:0000313" key="8">
    <source>
        <dbReference type="EMBL" id="KAK1393731.1"/>
    </source>
</evidence>
<dbReference type="Gene3D" id="3.40.30.10">
    <property type="entry name" value="Glutaredoxin"/>
    <property type="match status" value="1"/>
</dbReference>
<dbReference type="SFLD" id="SFLDS00019">
    <property type="entry name" value="Glutathione_Transferase_(cytos"/>
    <property type="match status" value="1"/>
</dbReference>
<organism evidence="8 9">
    <name type="scientific">Heracleum sosnowskyi</name>
    <dbReference type="NCBI Taxonomy" id="360622"/>
    <lineage>
        <taxon>Eukaryota</taxon>
        <taxon>Viridiplantae</taxon>
        <taxon>Streptophyta</taxon>
        <taxon>Embryophyta</taxon>
        <taxon>Tracheophyta</taxon>
        <taxon>Spermatophyta</taxon>
        <taxon>Magnoliopsida</taxon>
        <taxon>eudicotyledons</taxon>
        <taxon>Gunneridae</taxon>
        <taxon>Pentapetalae</taxon>
        <taxon>asterids</taxon>
        <taxon>campanulids</taxon>
        <taxon>Apiales</taxon>
        <taxon>Apiaceae</taxon>
        <taxon>Apioideae</taxon>
        <taxon>apioid superclade</taxon>
        <taxon>Tordylieae</taxon>
        <taxon>Tordyliinae</taxon>
        <taxon>Heracleum</taxon>
    </lineage>
</organism>
<dbReference type="PANTHER" id="PTHR11260:SF762">
    <property type="entry name" value="GLUTATHIONE TRANSFERASE"/>
    <property type="match status" value="1"/>
</dbReference>
<dbReference type="GO" id="GO:0005737">
    <property type="term" value="C:cytoplasm"/>
    <property type="evidence" value="ECO:0007669"/>
    <property type="project" value="TreeGrafter"/>
</dbReference>
<dbReference type="InterPro" id="IPR045073">
    <property type="entry name" value="Omega/Tau-like"/>
</dbReference>
<name>A0AAD8IZQ0_9APIA</name>
<dbReference type="SUPFAM" id="SSF52833">
    <property type="entry name" value="Thioredoxin-like"/>
    <property type="match status" value="1"/>
</dbReference>
<proteinExistence type="inferred from homology"/>
<dbReference type="InterPro" id="IPR045074">
    <property type="entry name" value="GST_C_Tau"/>
</dbReference>
<dbReference type="InterPro" id="IPR036282">
    <property type="entry name" value="Glutathione-S-Trfase_C_sf"/>
</dbReference>
<dbReference type="PROSITE" id="PS50404">
    <property type="entry name" value="GST_NTER"/>
    <property type="match status" value="1"/>
</dbReference>
<evidence type="ECO:0000313" key="9">
    <source>
        <dbReference type="Proteomes" id="UP001237642"/>
    </source>
</evidence>
<comment type="catalytic activity">
    <reaction evidence="4">
        <text>RX + glutathione = an S-substituted glutathione + a halide anion + H(+)</text>
        <dbReference type="Rhea" id="RHEA:16437"/>
        <dbReference type="ChEBI" id="CHEBI:15378"/>
        <dbReference type="ChEBI" id="CHEBI:16042"/>
        <dbReference type="ChEBI" id="CHEBI:17792"/>
        <dbReference type="ChEBI" id="CHEBI:57925"/>
        <dbReference type="ChEBI" id="CHEBI:90779"/>
        <dbReference type="EC" id="2.5.1.18"/>
    </reaction>
</comment>
<protein>
    <recommendedName>
        <fullName evidence="5">Probable glutathione S-transferase</fullName>
        <ecNumber evidence="2">2.5.1.18</ecNumber>
    </recommendedName>
</protein>
<dbReference type="InterPro" id="IPR010987">
    <property type="entry name" value="Glutathione-S-Trfase_C-like"/>
</dbReference>
<evidence type="ECO:0000256" key="2">
    <source>
        <dbReference type="ARBA" id="ARBA00012452"/>
    </source>
</evidence>
<evidence type="ECO:0000256" key="4">
    <source>
        <dbReference type="ARBA" id="ARBA00047960"/>
    </source>
</evidence>
<sequence length="223" mass="25598">MADEVKLFRTWSSPFALRIVWALKLKGVEFETILEDLANKSSLLLENNPVHKKVPVLVHNGRSVCESFVILEYIDETWTNGHPLFSKDPYEKAEARFWAKFGDEMLWLSVRGILLGNEAEQEEAKVQASEHLKYLEEQLGGNKYFGGEAIGFLDLAVGWMANLVSVLEEITGHGLIEELNFPLLWKWMQDFSDAPVIKESWPPRDKLVVKFRTMRDLYLAGKI</sequence>
<dbReference type="InterPro" id="IPR040079">
    <property type="entry name" value="Glutathione_S-Trfase"/>
</dbReference>
<dbReference type="PANTHER" id="PTHR11260">
    <property type="entry name" value="GLUTATHIONE S-TRANSFERASE, GST, SUPERFAMILY, GST DOMAIN CONTAINING"/>
    <property type="match status" value="1"/>
</dbReference>
<dbReference type="InterPro" id="IPR004046">
    <property type="entry name" value="GST_C"/>
</dbReference>
<dbReference type="Gene3D" id="1.20.1050.10">
    <property type="match status" value="1"/>
</dbReference>
<dbReference type="Pfam" id="PF00043">
    <property type="entry name" value="GST_C"/>
    <property type="match status" value="1"/>
</dbReference>
<reference evidence="8" key="1">
    <citation type="submission" date="2023-02" db="EMBL/GenBank/DDBJ databases">
        <title>Genome of toxic invasive species Heracleum sosnowskyi carries increased number of genes despite the absence of recent whole-genome duplications.</title>
        <authorList>
            <person name="Schelkunov M."/>
            <person name="Shtratnikova V."/>
            <person name="Makarenko M."/>
            <person name="Klepikova A."/>
            <person name="Omelchenko D."/>
            <person name="Novikova G."/>
            <person name="Obukhova E."/>
            <person name="Bogdanov V."/>
            <person name="Penin A."/>
            <person name="Logacheva M."/>
        </authorList>
    </citation>
    <scope>NUCLEOTIDE SEQUENCE</scope>
    <source>
        <strain evidence="8">Hsosn_3</strain>
        <tissue evidence="8">Leaf</tissue>
    </source>
</reference>
<dbReference type="Proteomes" id="UP001237642">
    <property type="component" value="Unassembled WGS sequence"/>
</dbReference>
<dbReference type="PROSITE" id="PS50405">
    <property type="entry name" value="GST_CTER"/>
    <property type="match status" value="1"/>
</dbReference>
<evidence type="ECO:0000259" key="7">
    <source>
        <dbReference type="PROSITE" id="PS50405"/>
    </source>
</evidence>
<dbReference type="SUPFAM" id="SSF47616">
    <property type="entry name" value="GST C-terminal domain-like"/>
    <property type="match status" value="1"/>
</dbReference>
<evidence type="ECO:0000259" key="6">
    <source>
        <dbReference type="PROSITE" id="PS50404"/>
    </source>
</evidence>
<dbReference type="EC" id="2.5.1.18" evidence="2"/>
<comment type="similarity">
    <text evidence="1">Belongs to the GST superfamily. HSP26 family.</text>
</comment>
<keyword evidence="3 8" id="KW-0808">Transferase</keyword>
<accession>A0AAD8IZQ0</accession>
<dbReference type="InterPro" id="IPR004045">
    <property type="entry name" value="Glutathione_S-Trfase_N"/>
</dbReference>
<dbReference type="Pfam" id="PF02798">
    <property type="entry name" value="GST_N"/>
    <property type="match status" value="1"/>
</dbReference>
<dbReference type="AlphaFoldDB" id="A0AAD8IZQ0"/>
<feature type="domain" description="GST N-terminal" evidence="6">
    <location>
        <begin position="3"/>
        <end position="82"/>
    </location>
</feature>
<dbReference type="GO" id="GO:0004364">
    <property type="term" value="F:glutathione transferase activity"/>
    <property type="evidence" value="ECO:0007669"/>
    <property type="project" value="UniProtKB-EC"/>
</dbReference>
<dbReference type="SFLD" id="SFLDG01152">
    <property type="entry name" value="Main.3:_Omega-_and_Tau-like"/>
    <property type="match status" value="1"/>
</dbReference>
<dbReference type="InterPro" id="IPR036249">
    <property type="entry name" value="Thioredoxin-like_sf"/>
</dbReference>
<evidence type="ECO:0000256" key="3">
    <source>
        <dbReference type="ARBA" id="ARBA00022679"/>
    </source>
</evidence>
<dbReference type="CDD" id="cd03058">
    <property type="entry name" value="GST_N_Tau"/>
    <property type="match status" value="1"/>
</dbReference>
<dbReference type="EMBL" id="JAUIZM010000003">
    <property type="protein sequence ID" value="KAK1393731.1"/>
    <property type="molecule type" value="Genomic_DNA"/>
</dbReference>
<gene>
    <name evidence="8" type="ORF">POM88_012787</name>
</gene>
<keyword evidence="9" id="KW-1185">Reference proteome</keyword>
<dbReference type="GO" id="GO:0006749">
    <property type="term" value="P:glutathione metabolic process"/>
    <property type="evidence" value="ECO:0007669"/>
    <property type="project" value="InterPro"/>
</dbReference>
<dbReference type="FunFam" id="1.20.1050.10:FF:000012">
    <property type="entry name" value="Tau class glutathione S-transferase"/>
    <property type="match status" value="1"/>
</dbReference>
<dbReference type="FunFam" id="3.40.30.10:FF:000014">
    <property type="entry name" value="Tau class glutathione S-transferase"/>
    <property type="match status" value="1"/>
</dbReference>
<evidence type="ECO:0000256" key="1">
    <source>
        <dbReference type="ARBA" id="ARBA00009929"/>
    </source>
</evidence>
<feature type="domain" description="GST C-terminal" evidence="7">
    <location>
        <begin position="88"/>
        <end position="217"/>
    </location>
</feature>
<reference evidence="8" key="2">
    <citation type="submission" date="2023-05" db="EMBL/GenBank/DDBJ databases">
        <authorList>
            <person name="Schelkunov M.I."/>
        </authorList>
    </citation>
    <scope>NUCLEOTIDE SEQUENCE</scope>
    <source>
        <strain evidence="8">Hsosn_3</strain>
        <tissue evidence="8">Leaf</tissue>
    </source>
</reference>
<dbReference type="CDD" id="cd03185">
    <property type="entry name" value="GST_C_Tau"/>
    <property type="match status" value="1"/>
</dbReference>